<accession>A0A0F9N8Q4</accession>
<evidence type="ECO:0000313" key="1">
    <source>
        <dbReference type="EMBL" id="KKN15935.1"/>
    </source>
</evidence>
<dbReference type="EMBL" id="LAZR01003664">
    <property type="protein sequence ID" value="KKN15935.1"/>
    <property type="molecule type" value="Genomic_DNA"/>
</dbReference>
<organism evidence="1">
    <name type="scientific">marine sediment metagenome</name>
    <dbReference type="NCBI Taxonomy" id="412755"/>
    <lineage>
        <taxon>unclassified sequences</taxon>
        <taxon>metagenomes</taxon>
        <taxon>ecological metagenomes</taxon>
    </lineage>
</organism>
<dbReference type="AlphaFoldDB" id="A0A0F9N8Q4"/>
<comment type="caution">
    <text evidence="1">The sequence shown here is derived from an EMBL/GenBank/DDBJ whole genome shotgun (WGS) entry which is preliminary data.</text>
</comment>
<reference evidence="1" key="1">
    <citation type="journal article" date="2015" name="Nature">
        <title>Complex archaea that bridge the gap between prokaryotes and eukaryotes.</title>
        <authorList>
            <person name="Spang A."/>
            <person name="Saw J.H."/>
            <person name="Jorgensen S.L."/>
            <person name="Zaremba-Niedzwiedzka K."/>
            <person name="Martijn J."/>
            <person name="Lind A.E."/>
            <person name="van Eijk R."/>
            <person name="Schleper C."/>
            <person name="Guy L."/>
            <person name="Ettema T.J."/>
        </authorList>
    </citation>
    <scope>NUCLEOTIDE SEQUENCE</scope>
</reference>
<name>A0A0F9N8Q4_9ZZZZ</name>
<sequence>MLNEDFDEKNQPSNPAWNQTVHQFLEDQRIRAEREYPEGTVFKCIRCGDCCRSNYYHLKVEDQRLLDRLHMLLKDPHGHWILTVDGKFSGHMPSFKRVRSSPESPEVEEYEMEVVSFEGPIPEEHVRFQIRTGRRHGYWVLTKDTDEIVVYYPVACLHLVREEGKLAECLIYEDRPEFCRGYICRRYPVEKPS</sequence>
<protein>
    <submittedName>
        <fullName evidence="1">Uncharacterized protein</fullName>
    </submittedName>
</protein>
<gene>
    <name evidence="1" type="ORF">LCGC14_0980980</name>
</gene>
<proteinExistence type="predicted"/>